<protein>
    <recommendedName>
        <fullName evidence="8">tRNA(Ile)-lysidine synthase</fullName>
        <ecNumber evidence="8">6.3.4.19</ecNumber>
    </recommendedName>
    <alternativeName>
        <fullName evidence="8">tRNA(Ile)-2-lysyl-cytidine synthase</fullName>
    </alternativeName>
    <alternativeName>
        <fullName evidence="8">tRNA(Ile)-lysidine synthetase</fullName>
    </alternativeName>
</protein>
<dbReference type="GO" id="GO:0032267">
    <property type="term" value="F:tRNA(Ile)-lysidine synthase activity"/>
    <property type="evidence" value="ECO:0007669"/>
    <property type="project" value="UniProtKB-EC"/>
</dbReference>
<evidence type="ECO:0000256" key="5">
    <source>
        <dbReference type="ARBA" id="ARBA00022741"/>
    </source>
</evidence>
<dbReference type="InterPro" id="IPR012094">
    <property type="entry name" value="tRNA_Ile_lys_synt"/>
</dbReference>
<dbReference type="NCBIfam" id="TIGR02432">
    <property type="entry name" value="lysidine_TilS_N"/>
    <property type="match status" value="1"/>
</dbReference>
<comment type="subcellular location">
    <subcellularLocation>
        <location evidence="1 8">Cytoplasm</location>
    </subcellularLocation>
</comment>
<dbReference type="InterPro" id="IPR014729">
    <property type="entry name" value="Rossmann-like_a/b/a_fold"/>
</dbReference>
<evidence type="ECO:0000256" key="8">
    <source>
        <dbReference type="HAMAP-Rule" id="MF_01161"/>
    </source>
</evidence>
<dbReference type="InterPro" id="IPR012795">
    <property type="entry name" value="tRNA_Ile_lys_synt_N"/>
</dbReference>
<dbReference type="Gene3D" id="3.40.50.620">
    <property type="entry name" value="HUPs"/>
    <property type="match status" value="1"/>
</dbReference>
<keyword evidence="11" id="KW-1185">Reference proteome</keyword>
<proteinExistence type="inferred from homology"/>
<accession>A0ABS8DKN9</accession>
<comment type="function">
    <text evidence="8">Ligates lysine onto the cytidine present at position 34 of the AUA codon-specific tRNA(Ile) that contains the anticodon CAU, in an ATP-dependent manner. Cytidine is converted to lysidine, thus changing the amino acid specificity of the tRNA from methionine to isoleucine.</text>
</comment>
<dbReference type="RefSeq" id="WP_066733483.1">
    <property type="nucleotide sequence ID" value="NZ_JAJCIQ010000016.1"/>
</dbReference>
<dbReference type="CDD" id="cd01992">
    <property type="entry name" value="TilS_N"/>
    <property type="match status" value="1"/>
</dbReference>
<dbReference type="Proteomes" id="UP001299546">
    <property type="component" value="Unassembled WGS sequence"/>
</dbReference>
<dbReference type="Gene3D" id="3.50.40.10">
    <property type="entry name" value="Phenylalanyl-trna Synthetase, Chain B, domain 3"/>
    <property type="match status" value="1"/>
</dbReference>
<reference evidence="10 11" key="1">
    <citation type="submission" date="2021-10" db="EMBL/GenBank/DDBJ databases">
        <title>Collection of gut derived symbiotic bacterial strains cultured from healthy donors.</title>
        <authorList>
            <person name="Lin H."/>
            <person name="Littmann E."/>
            <person name="Kohout C."/>
            <person name="Pamer E.G."/>
        </authorList>
    </citation>
    <scope>NUCLEOTIDE SEQUENCE [LARGE SCALE GENOMIC DNA]</scope>
    <source>
        <strain evidence="10 11">DFI.1.165</strain>
    </source>
</reference>
<evidence type="ECO:0000256" key="7">
    <source>
        <dbReference type="ARBA" id="ARBA00048539"/>
    </source>
</evidence>
<evidence type="ECO:0000256" key="6">
    <source>
        <dbReference type="ARBA" id="ARBA00022840"/>
    </source>
</evidence>
<comment type="caution">
    <text evidence="10">The sequence shown here is derived from an EMBL/GenBank/DDBJ whole genome shotgun (WGS) entry which is preliminary data.</text>
</comment>
<dbReference type="InterPro" id="IPR012796">
    <property type="entry name" value="Lysidine-tRNA-synth_C"/>
</dbReference>
<evidence type="ECO:0000256" key="2">
    <source>
        <dbReference type="ARBA" id="ARBA00022490"/>
    </source>
</evidence>
<comment type="domain">
    <text evidence="8">The N-terminal region contains the highly conserved SGGXDS motif, predicted to be a P-loop motif involved in ATP binding.</text>
</comment>
<feature type="domain" description="Lysidine-tRNA(Ile) synthetase C-terminal" evidence="9">
    <location>
        <begin position="393"/>
        <end position="465"/>
    </location>
</feature>
<keyword evidence="3 8" id="KW-0436">Ligase</keyword>
<evidence type="ECO:0000313" key="11">
    <source>
        <dbReference type="Proteomes" id="UP001299546"/>
    </source>
</evidence>
<dbReference type="EMBL" id="JAJCIS010000016">
    <property type="protein sequence ID" value="MCB7388946.1"/>
    <property type="molecule type" value="Genomic_DNA"/>
</dbReference>
<evidence type="ECO:0000256" key="1">
    <source>
        <dbReference type="ARBA" id="ARBA00004496"/>
    </source>
</evidence>
<dbReference type="SMART" id="SM00977">
    <property type="entry name" value="TilS_C"/>
    <property type="match status" value="1"/>
</dbReference>
<keyword evidence="4 8" id="KW-0819">tRNA processing</keyword>
<keyword evidence="2 8" id="KW-0963">Cytoplasm</keyword>
<evidence type="ECO:0000313" key="10">
    <source>
        <dbReference type="EMBL" id="MCB7388946.1"/>
    </source>
</evidence>
<name>A0ABS8DKN9_9FIRM</name>
<feature type="binding site" evidence="8">
    <location>
        <begin position="26"/>
        <end position="31"/>
    </location>
    <ligand>
        <name>ATP</name>
        <dbReference type="ChEBI" id="CHEBI:30616"/>
    </ligand>
</feature>
<dbReference type="InterPro" id="IPR020825">
    <property type="entry name" value="Phe-tRNA_synthase-like_B3/B4"/>
</dbReference>
<dbReference type="SUPFAM" id="SSF82829">
    <property type="entry name" value="MesJ substrate recognition domain-like"/>
    <property type="match status" value="1"/>
</dbReference>
<keyword evidence="5 8" id="KW-0547">Nucleotide-binding</keyword>
<gene>
    <name evidence="8 10" type="primary">tilS</name>
    <name evidence="10" type="ORF">LIZ65_16785</name>
</gene>
<dbReference type="SUPFAM" id="SSF52402">
    <property type="entry name" value="Adenine nucleotide alpha hydrolases-like"/>
    <property type="match status" value="1"/>
</dbReference>
<evidence type="ECO:0000256" key="4">
    <source>
        <dbReference type="ARBA" id="ARBA00022694"/>
    </source>
</evidence>
<dbReference type="Pfam" id="PF11734">
    <property type="entry name" value="TilS_C"/>
    <property type="match status" value="1"/>
</dbReference>
<keyword evidence="6 8" id="KW-0067">ATP-binding</keyword>
<dbReference type="EC" id="6.3.4.19" evidence="8"/>
<evidence type="ECO:0000256" key="3">
    <source>
        <dbReference type="ARBA" id="ARBA00022598"/>
    </source>
</evidence>
<dbReference type="Pfam" id="PF01171">
    <property type="entry name" value="ATP_bind_3"/>
    <property type="match status" value="1"/>
</dbReference>
<sequence>MKKKVEEYIKKWNMLSGVDKVIAGVSGGADSVCLFYLLCELSAAEGFALRAVHVNHGLRGKAADEDEAYVRRICAENNVELTCCHIDVGELARKEKLSLEEAGRIARRRAFEESARKWGGAKIALAHHQDDNAETFFLHAARGSKLKGLGGIYPVNGMYIRPLLCVTRKEIEVYLEKNGIDYCIDGSNGEDTYTRNRIRNHVLPYFTEYINPRTVEHLNGAMEQLRQIQGFMERLTAAAVDSSVERTKDTAFFIDGAKLSREDEVLRGMVLRKVLTDLSGQEKDIQEIHVQILLELLEKQTGRSVNLPYSMRALRTYGGIMLEKMPAQNLVPDEGSAEPEERIIPVERQREGCVVFGQFQINWRIFPISSSNGPFPKKTYTKWFDYDIMEHSISVRTRRSGDRIAIDGHGGTQKLKSYFINEKIPADIRESIPLIAEGREILWIAGYRQSKAYQVTDRTTTILEITINGGTCNGGDY</sequence>
<organism evidence="10 11">
    <name type="scientific">Bariatricus massiliensis</name>
    <dbReference type="NCBI Taxonomy" id="1745713"/>
    <lineage>
        <taxon>Bacteria</taxon>
        <taxon>Bacillati</taxon>
        <taxon>Bacillota</taxon>
        <taxon>Clostridia</taxon>
        <taxon>Lachnospirales</taxon>
        <taxon>Lachnospiraceae</taxon>
        <taxon>Bariatricus</taxon>
    </lineage>
</organism>
<comment type="catalytic activity">
    <reaction evidence="7 8">
        <text>cytidine(34) in tRNA(Ile2) + L-lysine + ATP = lysidine(34) in tRNA(Ile2) + AMP + diphosphate + H(+)</text>
        <dbReference type="Rhea" id="RHEA:43744"/>
        <dbReference type="Rhea" id="RHEA-COMP:10625"/>
        <dbReference type="Rhea" id="RHEA-COMP:10670"/>
        <dbReference type="ChEBI" id="CHEBI:15378"/>
        <dbReference type="ChEBI" id="CHEBI:30616"/>
        <dbReference type="ChEBI" id="CHEBI:32551"/>
        <dbReference type="ChEBI" id="CHEBI:33019"/>
        <dbReference type="ChEBI" id="CHEBI:82748"/>
        <dbReference type="ChEBI" id="CHEBI:83665"/>
        <dbReference type="ChEBI" id="CHEBI:456215"/>
        <dbReference type="EC" id="6.3.4.19"/>
    </reaction>
</comment>
<dbReference type="PANTHER" id="PTHR43033">
    <property type="entry name" value="TRNA(ILE)-LYSIDINE SYNTHASE-RELATED"/>
    <property type="match status" value="1"/>
</dbReference>
<evidence type="ECO:0000259" key="9">
    <source>
        <dbReference type="SMART" id="SM00977"/>
    </source>
</evidence>
<comment type="similarity">
    <text evidence="8">Belongs to the tRNA(Ile)-lysidine synthase family.</text>
</comment>
<dbReference type="InterPro" id="IPR011063">
    <property type="entry name" value="TilS/TtcA_N"/>
</dbReference>
<dbReference type="HAMAP" id="MF_01161">
    <property type="entry name" value="tRNA_Ile_lys_synt"/>
    <property type="match status" value="1"/>
</dbReference>
<dbReference type="PANTHER" id="PTHR43033:SF1">
    <property type="entry name" value="TRNA(ILE)-LYSIDINE SYNTHASE-RELATED"/>
    <property type="match status" value="1"/>
</dbReference>
<dbReference type="SUPFAM" id="SSF56037">
    <property type="entry name" value="PheT/TilS domain"/>
    <property type="match status" value="1"/>
</dbReference>
<dbReference type="NCBIfam" id="TIGR02433">
    <property type="entry name" value="lysidine_TilS_C"/>
    <property type="match status" value="1"/>
</dbReference>